<feature type="domain" description="Potassium channel inwardly rectifying transmembrane" evidence="13">
    <location>
        <begin position="33"/>
        <end position="189"/>
    </location>
</feature>
<evidence type="ECO:0000256" key="2">
    <source>
        <dbReference type="ARBA" id="ARBA00022448"/>
    </source>
</evidence>
<evidence type="ECO:0000256" key="10">
    <source>
        <dbReference type="ARBA" id="ARBA00023303"/>
    </source>
</evidence>
<sequence length="633" mass="74834">MDLVSRSSTKYYLANINDDTVSNRTSNNGFRFMDKNGRINIIYSSFGRVKHMHSNAILFIMQSDWWLVLTFVLFGFILSWFFFAFLYFLISIEHGDFVLNEDEQALLDNQTNYTQQYLKIEREKCVKDVHNFLSALLFSIETQHTIGYGSRYITTECMGGILVLTLQSSLGYLLQVIVTQIVFTKLSRPTEKSQFIIFSNYALIASRDNQLTLTIRIVNLSTSQMIFATVRLLMIRQRRTLEGEIIPHQIYDMELTHLCNGQLFFLRPTIVEHIINSRSPLYGIQQSTLEKEHFEIIAIIEGSFDHTGFSCHLRTSYLPNELLWGYQFSPCNPTLSGFDYDKFNRIQLIDAPHRWSYEDEELNDTRTSDIPISLPYLYYTNFNERLQRENSFDDTRPSTKGYNRLSAVESISNNNFRHITTIKPIDIDEELDEVETFSYKSSEQNNRLIIYHDYHFHQAYPIEYQKQEINRHIEILQQWLENNIDKDSIDDETDNYFDCIDKEEFDNDVDNQYLAINCQDHLYDNNLVQIFTNDYSWISEIWLSMHRKTGKLRRFLNYFNQSRKRSLTNIVEEFVRIYGGSFNHPIGSCFHISYANEKWLLILKNIKLVKYPAYPYPQTRIIFIRKGVSFIAR</sequence>
<dbReference type="GO" id="GO:1990573">
    <property type="term" value="P:potassium ion import across plasma membrane"/>
    <property type="evidence" value="ECO:0007669"/>
    <property type="project" value="TreeGrafter"/>
</dbReference>
<comment type="caution">
    <text evidence="15">The sequence shown here is derived from an EMBL/GenBank/DDBJ whole genome shotgun (WGS) entry which is preliminary data.</text>
</comment>
<protein>
    <submittedName>
        <fullName evidence="15">Uncharacterized protein</fullName>
    </submittedName>
</protein>
<comment type="similarity">
    <text evidence="11">Belongs to the inward rectifier-type potassium channel (TC 1.A.2.1) family.</text>
</comment>
<evidence type="ECO:0000256" key="4">
    <source>
        <dbReference type="ARBA" id="ARBA00022692"/>
    </source>
</evidence>
<comment type="subcellular location">
    <subcellularLocation>
        <location evidence="1 11">Membrane</location>
        <topology evidence="1 11">Multi-pass membrane protein</topology>
    </subcellularLocation>
</comment>
<evidence type="ECO:0000259" key="13">
    <source>
        <dbReference type="Pfam" id="PF01007"/>
    </source>
</evidence>
<dbReference type="GO" id="GO:0034765">
    <property type="term" value="P:regulation of monoatomic ion transmembrane transport"/>
    <property type="evidence" value="ECO:0007669"/>
    <property type="project" value="TreeGrafter"/>
</dbReference>
<evidence type="ECO:0000313" key="16">
    <source>
        <dbReference type="Proteomes" id="UP000663836"/>
    </source>
</evidence>
<evidence type="ECO:0000256" key="7">
    <source>
        <dbReference type="ARBA" id="ARBA00022989"/>
    </source>
</evidence>
<keyword evidence="10 11" id="KW-0407">Ion channel</keyword>
<keyword evidence="6 11" id="KW-0630">Potassium</keyword>
<dbReference type="InterPro" id="IPR041647">
    <property type="entry name" value="IRK_C"/>
</dbReference>
<dbReference type="SUPFAM" id="SSF81296">
    <property type="entry name" value="E set domains"/>
    <property type="match status" value="1"/>
</dbReference>
<dbReference type="GO" id="GO:0005242">
    <property type="term" value="F:inward rectifier potassium channel activity"/>
    <property type="evidence" value="ECO:0007669"/>
    <property type="project" value="InterPro"/>
</dbReference>
<feature type="transmembrane region" description="Helical" evidence="12">
    <location>
        <begin position="65"/>
        <end position="90"/>
    </location>
</feature>
<organism evidence="15 16">
    <name type="scientific">Rotaria sordida</name>
    <dbReference type="NCBI Taxonomy" id="392033"/>
    <lineage>
        <taxon>Eukaryota</taxon>
        <taxon>Metazoa</taxon>
        <taxon>Spiralia</taxon>
        <taxon>Gnathifera</taxon>
        <taxon>Rotifera</taxon>
        <taxon>Eurotatoria</taxon>
        <taxon>Bdelloidea</taxon>
        <taxon>Philodinida</taxon>
        <taxon>Philodinidae</taxon>
        <taxon>Rotaria</taxon>
    </lineage>
</organism>
<name>A0A818ZEB4_9BILA</name>
<dbReference type="SUPFAM" id="SSF81324">
    <property type="entry name" value="Voltage-gated potassium channels"/>
    <property type="match status" value="1"/>
</dbReference>
<dbReference type="Pfam" id="PF17655">
    <property type="entry name" value="IRK_C"/>
    <property type="match status" value="1"/>
</dbReference>
<dbReference type="GO" id="GO:0005886">
    <property type="term" value="C:plasma membrane"/>
    <property type="evidence" value="ECO:0007669"/>
    <property type="project" value="TreeGrafter"/>
</dbReference>
<keyword evidence="9 12" id="KW-0472">Membrane</keyword>
<reference evidence="15" key="1">
    <citation type="submission" date="2021-02" db="EMBL/GenBank/DDBJ databases">
        <authorList>
            <person name="Nowell W R."/>
        </authorList>
    </citation>
    <scope>NUCLEOTIDE SEQUENCE</scope>
</reference>
<keyword evidence="7 12" id="KW-1133">Transmembrane helix</keyword>
<dbReference type="Proteomes" id="UP000663836">
    <property type="component" value="Unassembled WGS sequence"/>
</dbReference>
<dbReference type="InterPro" id="IPR040445">
    <property type="entry name" value="Kir_TM"/>
</dbReference>
<evidence type="ECO:0000256" key="12">
    <source>
        <dbReference type="SAM" id="Phobius"/>
    </source>
</evidence>
<dbReference type="Pfam" id="PF01007">
    <property type="entry name" value="IRK"/>
    <property type="match status" value="1"/>
</dbReference>
<keyword evidence="2 11" id="KW-0813">Transport</keyword>
<keyword evidence="4 11" id="KW-0812">Transmembrane</keyword>
<evidence type="ECO:0000256" key="1">
    <source>
        <dbReference type="ARBA" id="ARBA00004141"/>
    </source>
</evidence>
<evidence type="ECO:0000256" key="5">
    <source>
        <dbReference type="ARBA" id="ARBA00022882"/>
    </source>
</evidence>
<gene>
    <name evidence="15" type="ORF">JBS370_LOCUS13648</name>
</gene>
<keyword evidence="5 11" id="KW-0851">Voltage-gated channel</keyword>
<evidence type="ECO:0000256" key="8">
    <source>
        <dbReference type="ARBA" id="ARBA00023065"/>
    </source>
</evidence>
<dbReference type="Gene3D" id="1.10.287.70">
    <property type="match status" value="1"/>
</dbReference>
<dbReference type="InterPro" id="IPR016449">
    <property type="entry name" value="K_chnl_inward-rec_Kir"/>
</dbReference>
<dbReference type="PANTHER" id="PTHR11767">
    <property type="entry name" value="INWARD RECTIFIER POTASSIUM CHANNEL"/>
    <property type="match status" value="1"/>
</dbReference>
<evidence type="ECO:0000256" key="6">
    <source>
        <dbReference type="ARBA" id="ARBA00022958"/>
    </source>
</evidence>
<dbReference type="GO" id="GO:0034702">
    <property type="term" value="C:monoatomic ion channel complex"/>
    <property type="evidence" value="ECO:0007669"/>
    <property type="project" value="UniProtKB-KW"/>
</dbReference>
<feature type="domain" description="Inward rectifier potassium channel C-terminal" evidence="14">
    <location>
        <begin position="196"/>
        <end position="355"/>
    </location>
</feature>
<dbReference type="InterPro" id="IPR013518">
    <property type="entry name" value="K_chnl_inward-rec_Kir_cyto"/>
</dbReference>
<proteinExistence type="inferred from homology"/>
<evidence type="ECO:0000313" key="15">
    <source>
        <dbReference type="EMBL" id="CAF3770429.1"/>
    </source>
</evidence>
<dbReference type="Gene3D" id="2.60.40.1400">
    <property type="entry name" value="G protein-activated inward rectifier potassium channel 1"/>
    <property type="match status" value="1"/>
</dbReference>
<dbReference type="InterPro" id="IPR014756">
    <property type="entry name" value="Ig_E-set"/>
</dbReference>
<keyword evidence="3 11" id="KW-0633">Potassium transport</keyword>
<accession>A0A818ZEB4</accession>
<dbReference type="PRINTS" id="PR01320">
    <property type="entry name" value="KIRCHANNEL"/>
</dbReference>
<dbReference type="AlphaFoldDB" id="A0A818ZEB4"/>
<dbReference type="EMBL" id="CAJOBD010001184">
    <property type="protein sequence ID" value="CAF3770429.1"/>
    <property type="molecule type" value="Genomic_DNA"/>
</dbReference>
<evidence type="ECO:0000256" key="9">
    <source>
        <dbReference type="ARBA" id="ARBA00023136"/>
    </source>
</evidence>
<evidence type="ECO:0000256" key="3">
    <source>
        <dbReference type="ARBA" id="ARBA00022538"/>
    </source>
</evidence>
<dbReference type="PANTHER" id="PTHR11767:SF102">
    <property type="entry name" value="INWARDLY RECTIFYING POTASSIUM CHANNEL 1, ISOFORM F"/>
    <property type="match status" value="1"/>
</dbReference>
<evidence type="ECO:0000259" key="14">
    <source>
        <dbReference type="Pfam" id="PF17655"/>
    </source>
</evidence>
<keyword evidence="8 11" id="KW-0406">Ion transport</keyword>
<evidence type="ECO:0000256" key="11">
    <source>
        <dbReference type="RuleBase" id="RU003822"/>
    </source>
</evidence>